<evidence type="ECO:0000313" key="5">
    <source>
        <dbReference type="Proteomes" id="UP000815325"/>
    </source>
</evidence>
<dbReference type="PANTHER" id="PTHR48108">
    <property type="entry name" value="CBS DOMAIN-CONTAINING PROTEIN CBSX2, CHLOROPLASTIC"/>
    <property type="match status" value="1"/>
</dbReference>
<dbReference type="EMBL" id="MU069461">
    <property type="protein sequence ID" value="KAF5842445.1"/>
    <property type="molecule type" value="Genomic_DNA"/>
</dbReference>
<keyword evidence="1" id="KW-0677">Repeat</keyword>
<dbReference type="SMART" id="SM00116">
    <property type="entry name" value="CBS"/>
    <property type="match status" value="1"/>
</dbReference>
<keyword evidence="2" id="KW-0129">CBS domain</keyword>
<feature type="domain" description="CBS" evidence="3">
    <location>
        <begin position="38"/>
        <end position="95"/>
    </location>
</feature>
<reference evidence="4" key="1">
    <citation type="submission" date="2017-08" db="EMBL/GenBank/DDBJ databases">
        <authorList>
            <person name="Polle J.E."/>
            <person name="Barry K."/>
            <person name="Cushman J."/>
            <person name="Schmutz J."/>
            <person name="Tran D."/>
            <person name="Hathwaick L.T."/>
            <person name="Yim W.C."/>
            <person name="Jenkins J."/>
            <person name="Mckie-Krisberg Z.M."/>
            <person name="Prochnik S."/>
            <person name="Lindquist E."/>
            <person name="Dockter R.B."/>
            <person name="Adam C."/>
            <person name="Molina H."/>
            <person name="Bunkerborg J."/>
            <person name="Jin E."/>
            <person name="Buchheim M."/>
            <person name="Magnuson J."/>
        </authorList>
    </citation>
    <scope>NUCLEOTIDE SEQUENCE</scope>
    <source>
        <strain evidence="4">CCAP 19/18</strain>
    </source>
</reference>
<protein>
    <recommendedName>
        <fullName evidence="3">CBS domain-containing protein</fullName>
    </recommendedName>
</protein>
<dbReference type="InterPro" id="IPR051462">
    <property type="entry name" value="CBS_domain-containing"/>
</dbReference>
<comment type="caution">
    <text evidence="4">The sequence shown here is derived from an EMBL/GenBank/DDBJ whole genome shotgun (WGS) entry which is preliminary data.</text>
</comment>
<dbReference type="Pfam" id="PF00571">
    <property type="entry name" value="CBS"/>
    <property type="match status" value="1"/>
</dbReference>
<evidence type="ECO:0000313" key="4">
    <source>
        <dbReference type="EMBL" id="KAF5842445.1"/>
    </source>
</evidence>
<sequence length="102" mass="11374">MCVELRCAAQWANETWQAFKTVQVALQKGTGKKVQEVMTKNPVTVRGNTNINDATSILLTKKIRRLPVVDESGKLIGLISRANVVNVVLEQWKQETGNVDRP</sequence>
<keyword evidence="5" id="KW-1185">Reference proteome</keyword>
<gene>
    <name evidence="4" type="ORF">DUNSADRAFT_7054</name>
</gene>
<dbReference type="Proteomes" id="UP000815325">
    <property type="component" value="Unassembled WGS sequence"/>
</dbReference>
<evidence type="ECO:0000256" key="1">
    <source>
        <dbReference type="ARBA" id="ARBA00022737"/>
    </source>
</evidence>
<dbReference type="Gene3D" id="3.10.580.10">
    <property type="entry name" value="CBS-domain"/>
    <property type="match status" value="1"/>
</dbReference>
<accession>A0ABQ7H6G0</accession>
<dbReference type="PROSITE" id="PS51371">
    <property type="entry name" value="CBS"/>
    <property type="match status" value="1"/>
</dbReference>
<dbReference type="SUPFAM" id="SSF54631">
    <property type="entry name" value="CBS-domain pair"/>
    <property type="match status" value="1"/>
</dbReference>
<dbReference type="InterPro" id="IPR000644">
    <property type="entry name" value="CBS_dom"/>
</dbReference>
<name>A0ABQ7H6G0_DUNSA</name>
<dbReference type="InterPro" id="IPR046342">
    <property type="entry name" value="CBS_dom_sf"/>
</dbReference>
<proteinExistence type="predicted"/>
<evidence type="ECO:0000259" key="3">
    <source>
        <dbReference type="PROSITE" id="PS51371"/>
    </source>
</evidence>
<organism evidence="4 5">
    <name type="scientific">Dunaliella salina</name>
    <name type="common">Green alga</name>
    <name type="synonym">Protococcus salinus</name>
    <dbReference type="NCBI Taxonomy" id="3046"/>
    <lineage>
        <taxon>Eukaryota</taxon>
        <taxon>Viridiplantae</taxon>
        <taxon>Chlorophyta</taxon>
        <taxon>core chlorophytes</taxon>
        <taxon>Chlorophyceae</taxon>
        <taxon>CS clade</taxon>
        <taxon>Chlamydomonadales</taxon>
        <taxon>Dunaliellaceae</taxon>
        <taxon>Dunaliella</taxon>
    </lineage>
</organism>
<dbReference type="PANTHER" id="PTHR48108:SF6">
    <property type="entry name" value="CBS DOMAIN-CONTAINING PROTEIN CBSX1, CHLOROPLASTIC"/>
    <property type="match status" value="1"/>
</dbReference>
<evidence type="ECO:0000256" key="2">
    <source>
        <dbReference type="PROSITE-ProRule" id="PRU00703"/>
    </source>
</evidence>